<dbReference type="Pfam" id="PF10135">
    <property type="entry name" value="Rod-binding"/>
    <property type="match status" value="1"/>
</dbReference>
<evidence type="ECO:0000313" key="2">
    <source>
        <dbReference type="EMBL" id="PWE31969.1"/>
    </source>
</evidence>
<dbReference type="EMBL" id="QEYD01000001">
    <property type="protein sequence ID" value="PWE31969.1"/>
    <property type="molecule type" value="Genomic_DNA"/>
</dbReference>
<sequence>MPPRSQPEATRPDPAIRRSAEALEASFLAEMFKSAGLFRPTEALDGGGEGEQHFASFLADEQARAIVARGGIGLADAIESSLRLRAGLTPQAPSGTTETRA</sequence>
<dbReference type="AlphaFoldDB" id="A0A2U2CJH1"/>
<evidence type="ECO:0000259" key="1">
    <source>
        <dbReference type="Pfam" id="PF10135"/>
    </source>
</evidence>
<name>A0A2U2CJH1_9RHOB</name>
<proteinExistence type="predicted"/>
<comment type="caution">
    <text evidence="2">The sequence shown here is derived from an EMBL/GenBank/DDBJ whole genome shotgun (WGS) entry which is preliminary data.</text>
</comment>
<feature type="domain" description="Flagellar protein FlgJ N-terminal" evidence="1">
    <location>
        <begin position="31"/>
        <end position="79"/>
    </location>
</feature>
<evidence type="ECO:0000313" key="3">
    <source>
        <dbReference type="Proteomes" id="UP000244940"/>
    </source>
</evidence>
<gene>
    <name evidence="2" type="ORF">C4N9_02575</name>
</gene>
<keyword evidence="3" id="KW-1185">Reference proteome</keyword>
<reference evidence="2 3" key="1">
    <citation type="submission" date="2018-05" db="EMBL/GenBank/DDBJ databases">
        <title>Pararhodobacter marina sp. nov., isolated from deep-sea water of the Indian Ocean.</title>
        <authorList>
            <person name="Lai Q.Sr."/>
            <person name="Liu X."/>
            <person name="Shao Z."/>
        </authorList>
    </citation>
    <scope>NUCLEOTIDE SEQUENCE [LARGE SCALE GENOMIC DNA]</scope>
    <source>
        <strain evidence="2 3">CIC4N-9</strain>
    </source>
</reference>
<dbReference type="OrthoDB" id="7690273at2"/>
<dbReference type="Proteomes" id="UP000244940">
    <property type="component" value="Unassembled WGS sequence"/>
</dbReference>
<dbReference type="InterPro" id="IPR019301">
    <property type="entry name" value="Flagellar_prot_FlgJ_N"/>
</dbReference>
<organism evidence="2 3">
    <name type="scientific">Pararhodobacter marinus</name>
    <dbReference type="NCBI Taxonomy" id="2184063"/>
    <lineage>
        <taxon>Bacteria</taxon>
        <taxon>Pseudomonadati</taxon>
        <taxon>Pseudomonadota</taxon>
        <taxon>Alphaproteobacteria</taxon>
        <taxon>Rhodobacterales</taxon>
        <taxon>Paracoccaceae</taxon>
        <taxon>Pararhodobacter</taxon>
    </lineage>
</organism>
<accession>A0A2U2CJH1</accession>
<protein>
    <recommendedName>
        <fullName evidence="1">Flagellar protein FlgJ N-terminal domain-containing protein</fullName>
    </recommendedName>
</protein>